<dbReference type="Pfam" id="PF05958">
    <property type="entry name" value="tRNA_U5-meth_tr"/>
    <property type="match status" value="1"/>
</dbReference>
<feature type="active site" description="Nucleophile" evidence="4">
    <location>
        <position position="362"/>
    </location>
</feature>
<reference evidence="7" key="1">
    <citation type="journal article" date="2021" name="PeerJ">
        <title>Extensive microbial diversity within the chicken gut microbiome revealed by metagenomics and culture.</title>
        <authorList>
            <person name="Gilroy R."/>
            <person name="Ravi A."/>
            <person name="Getino M."/>
            <person name="Pursley I."/>
            <person name="Horton D.L."/>
            <person name="Alikhan N.F."/>
            <person name="Baker D."/>
            <person name="Gharbi K."/>
            <person name="Hall N."/>
            <person name="Watson M."/>
            <person name="Adriaenssens E.M."/>
            <person name="Foster-Nyarko E."/>
            <person name="Jarju S."/>
            <person name="Secka A."/>
            <person name="Antonio M."/>
            <person name="Oren A."/>
            <person name="Chaudhuri R.R."/>
            <person name="La Ragione R."/>
            <person name="Hildebrand F."/>
            <person name="Pallen M.J."/>
        </authorList>
    </citation>
    <scope>NUCLEOTIDE SEQUENCE</scope>
    <source>
        <strain evidence="7">14975</strain>
    </source>
</reference>
<dbReference type="PROSITE" id="PS01230">
    <property type="entry name" value="TRMA_1"/>
    <property type="match status" value="1"/>
</dbReference>
<evidence type="ECO:0000256" key="5">
    <source>
        <dbReference type="PROSITE-ProRule" id="PRU10015"/>
    </source>
</evidence>
<dbReference type="SUPFAM" id="SSF50249">
    <property type="entry name" value="Nucleic acid-binding proteins"/>
    <property type="match status" value="1"/>
</dbReference>
<dbReference type="GO" id="GO:0009451">
    <property type="term" value="P:RNA modification"/>
    <property type="evidence" value="ECO:0007669"/>
    <property type="project" value="UniProtKB-ARBA"/>
</dbReference>
<feature type="binding site" evidence="4">
    <location>
        <position position="335"/>
    </location>
    <ligand>
        <name>S-adenosyl-L-methionine</name>
        <dbReference type="ChEBI" id="CHEBI:59789"/>
    </ligand>
</feature>
<dbReference type="Gene3D" id="3.40.50.150">
    <property type="entry name" value="Vaccinia Virus protein VP39"/>
    <property type="match status" value="2"/>
</dbReference>
<feature type="active site" evidence="5">
    <location>
        <position position="362"/>
    </location>
</feature>
<name>A0A9D1VC33_9BACT</name>
<dbReference type="PROSITE" id="PS51687">
    <property type="entry name" value="SAM_MT_RNA_M5U"/>
    <property type="match status" value="1"/>
</dbReference>
<dbReference type="InterPro" id="IPR002792">
    <property type="entry name" value="TRAM_dom"/>
</dbReference>
<sequence>METVPRNFVPTPFDYHLYIELRIKALSNQGYGVGRVNNWVVFVPFSLPGELVLARIYRNEKNCSYADLIKVLEPSSDRVKPRCKLFGTCGGCQYQHLDYDAQLEWKTAQVADLLRLQAGLNLPVNPAIASPRTYGYRSKITPHFHKPKAARMGNIGFLRTGSRSEVCDVAQCPIAMDPINEALPVLRRSVQAAADRYRRGATLLMRVSEGSVITNNNAVCTERVGSLTFNFLAGDFFQNNPFILPAFTGYVARQAAGGGARYLVDAYCGSGLFALTLAPSFRKVLGVEVSETSADWARANARTNGITHAEFLAASAEAIFEKVDFPAEETAVVIDPPRKGCDAAFLNQLFAFGPARVVYVSCNPATQIRDLAEFDKAGYEVTEVQPFDLFPQTKHLECVATLQKKA</sequence>
<dbReference type="Pfam" id="PF01938">
    <property type="entry name" value="TRAM"/>
    <property type="match status" value="1"/>
</dbReference>
<keyword evidence="1 4" id="KW-0489">Methyltransferase</keyword>
<dbReference type="SUPFAM" id="SSF53335">
    <property type="entry name" value="S-adenosyl-L-methionine-dependent methyltransferases"/>
    <property type="match status" value="1"/>
</dbReference>
<dbReference type="InterPro" id="IPR030390">
    <property type="entry name" value="MeTrfase_TrmA_AS"/>
</dbReference>
<dbReference type="InterPro" id="IPR012340">
    <property type="entry name" value="NA-bd_OB-fold"/>
</dbReference>
<evidence type="ECO:0000256" key="4">
    <source>
        <dbReference type="PROSITE-ProRule" id="PRU01024"/>
    </source>
</evidence>
<dbReference type="PROSITE" id="PS01231">
    <property type="entry name" value="TRMA_2"/>
    <property type="match status" value="1"/>
</dbReference>
<feature type="domain" description="TRAM" evidence="6">
    <location>
        <begin position="10"/>
        <end position="70"/>
    </location>
</feature>
<proteinExistence type="inferred from homology"/>
<dbReference type="InterPro" id="IPR010280">
    <property type="entry name" value="U5_MeTrfase_fam"/>
</dbReference>
<dbReference type="CDD" id="cd02440">
    <property type="entry name" value="AdoMet_MTases"/>
    <property type="match status" value="1"/>
</dbReference>
<evidence type="ECO:0000313" key="8">
    <source>
        <dbReference type="Proteomes" id="UP000823964"/>
    </source>
</evidence>
<dbReference type="InterPro" id="IPR030391">
    <property type="entry name" value="MeTrfase_TrmA_CS"/>
</dbReference>
<organism evidence="7 8">
    <name type="scientific">Candidatus Akkermansia intestinigallinarum</name>
    <dbReference type="NCBI Taxonomy" id="2838431"/>
    <lineage>
        <taxon>Bacteria</taxon>
        <taxon>Pseudomonadati</taxon>
        <taxon>Verrucomicrobiota</taxon>
        <taxon>Verrucomicrobiia</taxon>
        <taxon>Verrucomicrobiales</taxon>
        <taxon>Akkermansiaceae</taxon>
        <taxon>Akkermansia</taxon>
    </lineage>
</organism>
<dbReference type="PANTHER" id="PTHR11061">
    <property type="entry name" value="RNA M5U METHYLTRANSFERASE"/>
    <property type="match status" value="1"/>
</dbReference>
<feature type="binding site" evidence="4">
    <location>
        <position position="288"/>
    </location>
    <ligand>
        <name>S-adenosyl-L-methionine</name>
        <dbReference type="ChEBI" id="CHEBI:59789"/>
    </ligand>
</feature>
<dbReference type="PROSITE" id="PS51622">
    <property type="entry name" value="SAM_MT_RNA_M5U_2"/>
    <property type="match status" value="1"/>
</dbReference>
<dbReference type="AlphaFoldDB" id="A0A9D1VC33"/>
<evidence type="ECO:0000256" key="1">
    <source>
        <dbReference type="ARBA" id="ARBA00022603"/>
    </source>
</evidence>
<protein>
    <submittedName>
        <fullName evidence="7">Class I SAM-dependent RNA methyltransferase</fullName>
    </submittedName>
</protein>
<evidence type="ECO:0000313" key="7">
    <source>
        <dbReference type="EMBL" id="HIX20396.1"/>
    </source>
</evidence>
<dbReference type="Gene3D" id="2.40.50.140">
    <property type="entry name" value="Nucleic acid-binding proteins"/>
    <property type="match status" value="1"/>
</dbReference>
<keyword evidence="3 4" id="KW-0949">S-adenosyl-L-methionine</keyword>
<gene>
    <name evidence="7" type="ORF">H9862_07335</name>
</gene>
<dbReference type="FunFam" id="2.40.50.140:FF:000201">
    <property type="entry name" value="TRM2p tRNA methyltransferase"/>
    <property type="match status" value="1"/>
</dbReference>
<feature type="binding site" evidence="4">
    <location>
        <position position="267"/>
    </location>
    <ligand>
        <name>S-adenosyl-L-methionine</name>
        <dbReference type="ChEBI" id="CHEBI:59789"/>
    </ligand>
</feature>
<comment type="caution">
    <text evidence="7">The sequence shown here is derived from an EMBL/GenBank/DDBJ whole genome shotgun (WGS) entry which is preliminary data.</text>
</comment>
<evidence type="ECO:0000256" key="2">
    <source>
        <dbReference type="ARBA" id="ARBA00022679"/>
    </source>
</evidence>
<dbReference type="GO" id="GO:0030697">
    <property type="term" value="F:tRNA (uracil(54)-C5)-methyltransferase activity, S-adenosyl methionine-dependent"/>
    <property type="evidence" value="ECO:0007669"/>
    <property type="project" value="InterPro"/>
</dbReference>
<dbReference type="InterPro" id="IPR025795">
    <property type="entry name" value="tRNA_(uracil-5-)_MeTrfase"/>
</dbReference>
<reference evidence="7" key="2">
    <citation type="submission" date="2021-04" db="EMBL/GenBank/DDBJ databases">
        <authorList>
            <person name="Gilroy R."/>
        </authorList>
    </citation>
    <scope>NUCLEOTIDE SEQUENCE</scope>
    <source>
        <strain evidence="7">14975</strain>
    </source>
</reference>
<dbReference type="EMBL" id="DXFQ01000137">
    <property type="protein sequence ID" value="HIX20396.1"/>
    <property type="molecule type" value="Genomic_DNA"/>
</dbReference>
<accession>A0A9D1VC33</accession>
<dbReference type="InterPro" id="IPR029063">
    <property type="entry name" value="SAM-dependent_MTases_sf"/>
</dbReference>
<dbReference type="PANTHER" id="PTHR11061:SF30">
    <property type="entry name" value="TRNA (URACIL(54)-C(5))-METHYLTRANSFERASE"/>
    <property type="match status" value="1"/>
</dbReference>
<feature type="binding site" evidence="4">
    <location>
        <position position="238"/>
    </location>
    <ligand>
        <name>S-adenosyl-L-methionine</name>
        <dbReference type="ChEBI" id="CHEBI:59789"/>
    </ligand>
</feature>
<dbReference type="Proteomes" id="UP000823964">
    <property type="component" value="Unassembled WGS sequence"/>
</dbReference>
<dbReference type="GO" id="GO:0008033">
    <property type="term" value="P:tRNA processing"/>
    <property type="evidence" value="ECO:0007669"/>
    <property type="project" value="InterPro"/>
</dbReference>
<evidence type="ECO:0000259" key="6">
    <source>
        <dbReference type="PROSITE" id="PS50926"/>
    </source>
</evidence>
<keyword evidence="2 4" id="KW-0808">Transferase</keyword>
<dbReference type="PROSITE" id="PS50926">
    <property type="entry name" value="TRAM"/>
    <property type="match status" value="1"/>
</dbReference>
<evidence type="ECO:0000256" key="3">
    <source>
        <dbReference type="ARBA" id="ARBA00022691"/>
    </source>
</evidence>
<dbReference type="GO" id="GO:0032259">
    <property type="term" value="P:methylation"/>
    <property type="evidence" value="ECO:0007669"/>
    <property type="project" value="UniProtKB-KW"/>
</dbReference>
<comment type="similarity">
    <text evidence="4">Belongs to the class I-like SAM-binding methyltransferase superfamily. RNA M5U methyltransferase family.</text>
</comment>